<dbReference type="STRING" id="1231657.A0A1Y1ZYE7"/>
<name>A0A1Y1ZYE7_9PLEO</name>
<protein>
    <submittedName>
        <fullName evidence="3">Uncharacterized protein</fullName>
    </submittedName>
</protein>
<evidence type="ECO:0000313" key="4">
    <source>
        <dbReference type="Proteomes" id="UP000193144"/>
    </source>
</evidence>
<gene>
    <name evidence="3" type="ORF">BCR34DRAFT_192449</name>
</gene>
<accession>A0A1Y1ZYE7</accession>
<evidence type="ECO:0000313" key="3">
    <source>
        <dbReference type="EMBL" id="ORY15210.1"/>
    </source>
</evidence>
<feature type="transmembrane region" description="Helical" evidence="2">
    <location>
        <begin position="119"/>
        <end position="139"/>
    </location>
</feature>
<keyword evidence="2" id="KW-0472">Membrane</keyword>
<dbReference type="OrthoDB" id="3796591at2759"/>
<keyword evidence="4" id="KW-1185">Reference proteome</keyword>
<feature type="compositionally biased region" description="Basic and acidic residues" evidence="1">
    <location>
        <begin position="162"/>
        <end position="178"/>
    </location>
</feature>
<organism evidence="3 4">
    <name type="scientific">Clohesyomyces aquaticus</name>
    <dbReference type="NCBI Taxonomy" id="1231657"/>
    <lineage>
        <taxon>Eukaryota</taxon>
        <taxon>Fungi</taxon>
        <taxon>Dikarya</taxon>
        <taxon>Ascomycota</taxon>
        <taxon>Pezizomycotina</taxon>
        <taxon>Dothideomycetes</taxon>
        <taxon>Pleosporomycetidae</taxon>
        <taxon>Pleosporales</taxon>
        <taxon>Lindgomycetaceae</taxon>
        <taxon>Clohesyomyces</taxon>
    </lineage>
</organism>
<keyword evidence="2" id="KW-1133">Transmembrane helix</keyword>
<evidence type="ECO:0000256" key="2">
    <source>
        <dbReference type="SAM" id="Phobius"/>
    </source>
</evidence>
<comment type="caution">
    <text evidence="3">The sequence shown here is derived from an EMBL/GenBank/DDBJ whole genome shotgun (WGS) entry which is preliminary data.</text>
</comment>
<proteinExistence type="predicted"/>
<dbReference type="Proteomes" id="UP000193144">
    <property type="component" value="Unassembled WGS sequence"/>
</dbReference>
<reference evidence="3 4" key="1">
    <citation type="submission" date="2016-07" db="EMBL/GenBank/DDBJ databases">
        <title>Pervasive Adenine N6-methylation of Active Genes in Fungi.</title>
        <authorList>
            <consortium name="DOE Joint Genome Institute"/>
            <person name="Mondo S.J."/>
            <person name="Dannebaum R.O."/>
            <person name="Kuo R.C."/>
            <person name="Labutti K."/>
            <person name="Haridas S."/>
            <person name="Kuo A."/>
            <person name="Salamov A."/>
            <person name="Ahrendt S.R."/>
            <person name="Lipzen A."/>
            <person name="Sullivan W."/>
            <person name="Andreopoulos W.B."/>
            <person name="Clum A."/>
            <person name="Lindquist E."/>
            <person name="Daum C."/>
            <person name="Ramamoorthy G.K."/>
            <person name="Gryganskyi A."/>
            <person name="Culley D."/>
            <person name="Magnuson J.K."/>
            <person name="James T.Y."/>
            <person name="O'Malley M.A."/>
            <person name="Stajich J.E."/>
            <person name="Spatafora J.W."/>
            <person name="Visel A."/>
            <person name="Grigoriev I.V."/>
        </authorList>
    </citation>
    <scope>NUCLEOTIDE SEQUENCE [LARGE SCALE GENOMIC DNA]</scope>
    <source>
        <strain evidence="3 4">CBS 115471</strain>
    </source>
</reference>
<feature type="region of interest" description="Disordered" evidence="1">
    <location>
        <begin position="154"/>
        <end position="211"/>
    </location>
</feature>
<evidence type="ECO:0000256" key="1">
    <source>
        <dbReference type="SAM" id="MobiDB-lite"/>
    </source>
</evidence>
<feature type="transmembrane region" description="Helical" evidence="2">
    <location>
        <begin position="93"/>
        <end position="113"/>
    </location>
</feature>
<dbReference type="EMBL" id="MCFA01000027">
    <property type="protein sequence ID" value="ORY15210.1"/>
    <property type="molecule type" value="Genomic_DNA"/>
</dbReference>
<sequence length="211" mass="23255">MAAVRRLGSIHEKISKQYAIYSSNTVNVSECSHSKADIDSTDLEDVKLLVEIQLESLFSQAREFSCHKKQFENLLALSFNTEMVSQGQTVTRLNFSAFTFLPLSFVATLFGITKISVSAAWYPLWAFVTLLVVGIGHLLSCRLPFRQTGCKFNTKPASQPKIKTEGSREPHIPPHEITDSNPAAKLTESAPFSKKPTNRFGIRTGGASATS</sequence>
<dbReference type="AlphaFoldDB" id="A0A1Y1ZYE7"/>
<keyword evidence="2" id="KW-0812">Transmembrane</keyword>